<dbReference type="CDD" id="cd05154">
    <property type="entry name" value="ACAD10_11_N-like"/>
    <property type="match status" value="1"/>
</dbReference>
<feature type="domain" description="Aminoglycoside phosphotransferase" evidence="1">
    <location>
        <begin position="44"/>
        <end position="273"/>
    </location>
</feature>
<dbReference type="PANTHER" id="PTHR47829:SF3">
    <property type="entry name" value="AMINOGLYCOSIDE PHOSPHOTRANSFERASE DOMAIN-CONTAINING PROTEIN"/>
    <property type="match status" value="1"/>
</dbReference>
<dbReference type="AlphaFoldDB" id="S8DLR9"/>
<dbReference type="Gene3D" id="3.90.1200.10">
    <property type="match status" value="1"/>
</dbReference>
<dbReference type="InterPro" id="IPR011009">
    <property type="entry name" value="Kinase-like_dom_sf"/>
</dbReference>
<dbReference type="Proteomes" id="UP000015453">
    <property type="component" value="Unassembled WGS sequence"/>
</dbReference>
<dbReference type="EMBL" id="AUSU01007489">
    <property type="protein sequence ID" value="EPS60542.1"/>
    <property type="molecule type" value="Genomic_DNA"/>
</dbReference>
<proteinExistence type="predicted"/>
<dbReference type="OrthoDB" id="434771at2759"/>
<organism evidence="2 3">
    <name type="scientific">Genlisea aurea</name>
    <dbReference type="NCBI Taxonomy" id="192259"/>
    <lineage>
        <taxon>Eukaryota</taxon>
        <taxon>Viridiplantae</taxon>
        <taxon>Streptophyta</taxon>
        <taxon>Embryophyta</taxon>
        <taxon>Tracheophyta</taxon>
        <taxon>Spermatophyta</taxon>
        <taxon>Magnoliopsida</taxon>
        <taxon>eudicotyledons</taxon>
        <taxon>Gunneridae</taxon>
        <taxon>Pentapetalae</taxon>
        <taxon>asterids</taxon>
        <taxon>lamiids</taxon>
        <taxon>Lamiales</taxon>
        <taxon>Lentibulariaceae</taxon>
        <taxon>Genlisea</taxon>
    </lineage>
</organism>
<feature type="non-terminal residue" evidence="2">
    <location>
        <position position="382"/>
    </location>
</feature>
<dbReference type="SUPFAM" id="SSF56112">
    <property type="entry name" value="Protein kinase-like (PK-like)"/>
    <property type="match status" value="1"/>
</dbReference>
<name>S8DLR9_9LAMI</name>
<accession>S8DLR9</accession>
<evidence type="ECO:0000313" key="3">
    <source>
        <dbReference type="Proteomes" id="UP000015453"/>
    </source>
</evidence>
<evidence type="ECO:0000259" key="1">
    <source>
        <dbReference type="Pfam" id="PF01636"/>
    </source>
</evidence>
<dbReference type="InterPro" id="IPR041726">
    <property type="entry name" value="ACAD10_11_N"/>
</dbReference>
<reference evidence="2 3" key="1">
    <citation type="journal article" date="2013" name="BMC Genomics">
        <title>The miniature genome of a carnivorous plant Genlisea aurea contains a low number of genes and short non-coding sequences.</title>
        <authorList>
            <person name="Leushkin E.V."/>
            <person name="Sutormin R.A."/>
            <person name="Nabieva E.R."/>
            <person name="Penin A.A."/>
            <person name="Kondrashov A.S."/>
            <person name="Logacheva M.D."/>
        </authorList>
    </citation>
    <scope>NUCLEOTIDE SEQUENCE [LARGE SCALE GENOMIC DNA]</scope>
</reference>
<gene>
    <name evidence="2" type="ORF">M569_14260</name>
</gene>
<evidence type="ECO:0000313" key="2">
    <source>
        <dbReference type="EMBL" id="EPS60542.1"/>
    </source>
</evidence>
<dbReference type="InterPro" id="IPR052898">
    <property type="entry name" value="ACAD10-like"/>
</dbReference>
<protein>
    <recommendedName>
        <fullName evidence="1">Aminoglycoside phosphotransferase domain-containing protein</fullName>
    </recommendedName>
</protein>
<sequence length="382" mass="42358">MATRTSELAGPVSQAHSFDVEALLRYCVANVYGFLKSPSDFVFSQFGHGQSNPTFFLEVHSNGMKKQYVMRKKPPGKLLESAHAVEREFQVLHALGIHTSVPVPRVYCLCTDPSVIGTPFYIMDYLEGRIYIDPKLPGVAPARRRQIYHETAKALASLHSVDVNAIGLKSYGKPQNYCKRQVERWAKQYLLSTVEGKSKRNPRMLQLADWLRQHIPLEDGTGTASGLVHGDFRIDNLVFHPSEDKVIGILDWELSTLGNQFGDVAHSCMHYIVNPSVEKGDKFGGLLSDGIPEGIPSLPQYLEDYCTASGKTLSAANWKFYVAFSLFRGASIYAGVHSRWIMGNASGGERALNAGQKADAIIDAAWAYIRGENALPRDPPRE</sequence>
<dbReference type="Gene3D" id="3.30.200.20">
    <property type="entry name" value="Phosphorylase Kinase, domain 1"/>
    <property type="match status" value="1"/>
</dbReference>
<comment type="caution">
    <text evidence="2">The sequence shown here is derived from an EMBL/GenBank/DDBJ whole genome shotgun (WGS) entry which is preliminary data.</text>
</comment>
<dbReference type="InterPro" id="IPR002575">
    <property type="entry name" value="Aminoglycoside_PTrfase"/>
</dbReference>
<dbReference type="PANTHER" id="PTHR47829">
    <property type="entry name" value="HYDROLASE, PUTATIVE (AFU_ORTHOLOGUE AFUA_1G12880)-RELATED"/>
    <property type="match status" value="1"/>
</dbReference>
<dbReference type="Pfam" id="PF01636">
    <property type="entry name" value="APH"/>
    <property type="match status" value="1"/>
</dbReference>
<keyword evidence="3" id="KW-1185">Reference proteome</keyword>